<feature type="signal peptide" evidence="3">
    <location>
        <begin position="1"/>
        <end position="44"/>
    </location>
</feature>
<protein>
    <recommendedName>
        <fullName evidence="1">Beta-lactamase</fullName>
    </recommendedName>
    <alternativeName>
        <fullName evidence="2">Penicillinase</fullName>
    </alternativeName>
</protein>
<proteinExistence type="predicted"/>
<accession>A0A5P8K3H9</accession>
<keyword evidence="6" id="KW-1185">Reference proteome</keyword>
<dbReference type="Pfam" id="PF13354">
    <property type="entry name" value="Beta-lactamase2"/>
    <property type="match status" value="1"/>
</dbReference>
<organism evidence="5 6">
    <name type="scientific">Streptomyces phaeolivaceus</name>
    <dbReference type="NCBI Taxonomy" id="2653200"/>
    <lineage>
        <taxon>Bacteria</taxon>
        <taxon>Bacillati</taxon>
        <taxon>Actinomycetota</taxon>
        <taxon>Actinomycetes</taxon>
        <taxon>Kitasatosporales</taxon>
        <taxon>Streptomycetaceae</taxon>
        <taxon>Streptomyces</taxon>
    </lineage>
</organism>
<evidence type="ECO:0000256" key="3">
    <source>
        <dbReference type="SAM" id="SignalP"/>
    </source>
</evidence>
<dbReference type="AlphaFoldDB" id="A0A5P8K3H9"/>
<evidence type="ECO:0000313" key="6">
    <source>
        <dbReference type="Proteomes" id="UP000327294"/>
    </source>
</evidence>
<evidence type="ECO:0000259" key="4">
    <source>
        <dbReference type="Pfam" id="PF13354"/>
    </source>
</evidence>
<keyword evidence="3" id="KW-0732">Signal</keyword>
<dbReference type="PANTHER" id="PTHR35333:SF3">
    <property type="entry name" value="BETA-LACTAMASE-TYPE TRANSPEPTIDASE FOLD CONTAINING PROTEIN"/>
    <property type="match status" value="1"/>
</dbReference>
<sequence length="327" mass="34710">MTHRISGVSRVSRTSRRTRVLAAGIGAGMAMTSAAVAFAPAASAAPAVTCTSKQAGLADKLKKDITAALAKRKGTVAVGLYDRATDTTCTLRGDTAFDSASVVKVTVLAALLFDAKKTNRYLTDRETKLATAMITKSDNASTSTLWKQLGVKKIQAFLTAAKMTQTKPGANNYWGLTRITVRDEQRLLALLTAKNTVLSDNARAYTLKLMNQVVASQRWGTPAGAPSTVKAHVKNGWLSRATHGWRVHSVGTFVGGGRDYTITVLTHGNPDMRYGVNTIQAVSKAIHKDLVPAKKTASGATVSVERYVPTDRPQEATVPVPEAGGAQ</sequence>
<evidence type="ECO:0000256" key="2">
    <source>
        <dbReference type="ARBA" id="ARBA00030171"/>
    </source>
</evidence>
<dbReference type="GO" id="GO:0008800">
    <property type="term" value="F:beta-lactamase activity"/>
    <property type="evidence" value="ECO:0007669"/>
    <property type="project" value="InterPro"/>
</dbReference>
<feature type="domain" description="Beta-lactamase class A catalytic" evidence="4">
    <location>
        <begin position="128"/>
        <end position="266"/>
    </location>
</feature>
<dbReference type="GO" id="GO:0046677">
    <property type="term" value="P:response to antibiotic"/>
    <property type="evidence" value="ECO:0007669"/>
    <property type="project" value="InterPro"/>
</dbReference>
<dbReference type="InterPro" id="IPR045155">
    <property type="entry name" value="Beta-lactam_cat"/>
</dbReference>
<name>A0A5P8K3H9_9ACTN</name>
<dbReference type="PANTHER" id="PTHR35333">
    <property type="entry name" value="BETA-LACTAMASE"/>
    <property type="match status" value="1"/>
</dbReference>
<dbReference type="Proteomes" id="UP000327294">
    <property type="component" value="Chromosome"/>
</dbReference>
<dbReference type="InterPro" id="IPR006311">
    <property type="entry name" value="TAT_signal"/>
</dbReference>
<gene>
    <name evidence="5" type="ORF">F9278_16550</name>
</gene>
<dbReference type="GO" id="GO:0030655">
    <property type="term" value="P:beta-lactam antibiotic catabolic process"/>
    <property type="evidence" value="ECO:0007669"/>
    <property type="project" value="InterPro"/>
</dbReference>
<evidence type="ECO:0000313" key="5">
    <source>
        <dbReference type="EMBL" id="QFQ97560.1"/>
    </source>
</evidence>
<dbReference type="EMBL" id="CP045096">
    <property type="protein sequence ID" value="QFQ97560.1"/>
    <property type="molecule type" value="Genomic_DNA"/>
</dbReference>
<dbReference type="InterPro" id="IPR012338">
    <property type="entry name" value="Beta-lactam/transpept-like"/>
</dbReference>
<reference evidence="5 6" key="1">
    <citation type="submission" date="2019-10" db="EMBL/GenBank/DDBJ databases">
        <title>Streptomyces sp. strain GY16 isolated from leaves of Broussonetia papyrifera.</title>
        <authorList>
            <person name="Mo P."/>
        </authorList>
    </citation>
    <scope>NUCLEOTIDE SEQUENCE [LARGE SCALE GENOMIC DNA]</scope>
    <source>
        <strain evidence="5 6">GY16</strain>
    </source>
</reference>
<dbReference type="Gene3D" id="3.40.710.10">
    <property type="entry name" value="DD-peptidase/beta-lactamase superfamily"/>
    <property type="match status" value="1"/>
</dbReference>
<feature type="chain" id="PRO_5024805833" description="Beta-lactamase" evidence="3">
    <location>
        <begin position="45"/>
        <end position="327"/>
    </location>
</feature>
<dbReference type="SUPFAM" id="SSF56601">
    <property type="entry name" value="beta-lactamase/transpeptidase-like"/>
    <property type="match status" value="1"/>
</dbReference>
<dbReference type="InterPro" id="IPR000871">
    <property type="entry name" value="Beta-lactam_class-A"/>
</dbReference>
<keyword evidence="5" id="KW-0378">Hydrolase</keyword>
<evidence type="ECO:0000256" key="1">
    <source>
        <dbReference type="ARBA" id="ARBA00018879"/>
    </source>
</evidence>
<dbReference type="PROSITE" id="PS51318">
    <property type="entry name" value="TAT"/>
    <property type="match status" value="1"/>
</dbReference>
<dbReference type="KEGG" id="sphv:F9278_16550"/>